<dbReference type="EMBL" id="JACRTA010000001">
    <property type="protein sequence ID" value="MBC8567987.1"/>
    <property type="molecule type" value="Genomic_DNA"/>
</dbReference>
<name>A0A926EA16_9FIRM</name>
<evidence type="ECO:0000256" key="1">
    <source>
        <dbReference type="SAM" id="MobiDB-lite"/>
    </source>
</evidence>
<sequence length="152" mass="16144">MKKKLLTFVLAAAMVLSMPTALFAAEAQSEKTADTPTVSEGNEIAPRSTTSATVGASRKSSTSGSVSANASFNTKASKATCTITLQVKSNGSWKTATDLPVYSYIKTEYNTYSIIASRTFTLKSGKVYRAKVVISDTNSNGTYSTTRYTGSF</sequence>
<gene>
    <name evidence="3" type="ORF">H8692_04295</name>
</gene>
<evidence type="ECO:0000313" key="4">
    <source>
        <dbReference type="Proteomes" id="UP000610862"/>
    </source>
</evidence>
<dbReference type="Proteomes" id="UP000610862">
    <property type="component" value="Unassembled WGS sequence"/>
</dbReference>
<keyword evidence="2" id="KW-0732">Signal</keyword>
<dbReference type="AlphaFoldDB" id="A0A926EA16"/>
<evidence type="ECO:0000256" key="2">
    <source>
        <dbReference type="SAM" id="SignalP"/>
    </source>
</evidence>
<organism evidence="3 4">
    <name type="scientific">Lentihominibacter hominis</name>
    <dbReference type="NCBI Taxonomy" id="2763645"/>
    <lineage>
        <taxon>Bacteria</taxon>
        <taxon>Bacillati</taxon>
        <taxon>Bacillota</taxon>
        <taxon>Clostridia</taxon>
        <taxon>Peptostreptococcales</taxon>
        <taxon>Anaerovoracaceae</taxon>
        <taxon>Lentihominibacter</taxon>
    </lineage>
</organism>
<keyword evidence="4" id="KW-1185">Reference proteome</keyword>
<feature type="region of interest" description="Disordered" evidence="1">
    <location>
        <begin position="32"/>
        <end position="68"/>
    </location>
</feature>
<comment type="caution">
    <text evidence="3">The sequence shown here is derived from an EMBL/GenBank/DDBJ whole genome shotgun (WGS) entry which is preliminary data.</text>
</comment>
<feature type="chain" id="PRO_5038094149" evidence="2">
    <location>
        <begin position="25"/>
        <end position="152"/>
    </location>
</feature>
<evidence type="ECO:0000313" key="3">
    <source>
        <dbReference type="EMBL" id="MBC8567987.1"/>
    </source>
</evidence>
<proteinExistence type="predicted"/>
<protein>
    <submittedName>
        <fullName evidence="3">Uncharacterized protein</fullName>
    </submittedName>
</protein>
<dbReference type="RefSeq" id="WP_187525054.1">
    <property type="nucleotide sequence ID" value="NZ_JACRTA010000001.1"/>
</dbReference>
<reference evidence="3" key="1">
    <citation type="submission" date="2020-08" db="EMBL/GenBank/DDBJ databases">
        <title>Genome public.</title>
        <authorList>
            <person name="Liu C."/>
            <person name="Sun Q."/>
        </authorList>
    </citation>
    <scope>NUCLEOTIDE SEQUENCE</scope>
    <source>
        <strain evidence="3">NSJ-24</strain>
    </source>
</reference>
<feature type="signal peptide" evidence="2">
    <location>
        <begin position="1"/>
        <end position="24"/>
    </location>
</feature>
<accession>A0A926EA16</accession>